<dbReference type="eggNOG" id="COG0654">
    <property type="taxonomic scope" value="Bacteria"/>
</dbReference>
<dbReference type="Pfam" id="PF05834">
    <property type="entry name" value="Lycopene_cycl"/>
    <property type="match status" value="1"/>
</dbReference>
<evidence type="ECO:0000313" key="1">
    <source>
        <dbReference type="EMBL" id="EAQ51394.1"/>
    </source>
</evidence>
<dbReference type="SUPFAM" id="SSF51905">
    <property type="entry name" value="FAD/NAD(P)-binding domain"/>
    <property type="match status" value="1"/>
</dbReference>
<dbReference type="Proteomes" id="UP000001601">
    <property type="component" value="Unassembled WGS sequence"/>
</dbReference>
<dbReference type="Gene3D" id="3.50.50.60">
    <property type="entry name" value="FAD/NAD(P)-binding domain"/>
    <property type="match status" value="1"/>
</dbReference>
<dbReference type="InterPro" id="IPR036188">
    <property type="entry name" value="FAD/NAD-bd_sf"/>
</dbReference>
<reference evidence="1 2" key="1">
    <citation type="journal article" date="2007" name="Nature">
        <title>Light stimulates growth of proteorhodopsin-containing marine Flavobacteria.</title>
        <authorList>
            <person name="Gomez-Consarnau L."/>
            <person name="Gonzalez J.M."/>
            <person name="Coll-Llado M."/>
            <person name="Gourdon P."/>
            <person name="Pascher T."/>
            <person name="Neutze R."/>
            <person name="Pedros-Alio C."/>
            <person name="Pinhassi J."/>
        </authorList>
    </citation>
    <scope>NUCLEOTIDE SEQUENCE [LARGE SCALE GENOMIC DNA]</scope>
    <source>
        <strain evidence="1 2">MED217</strain>
    </source>
</reference>
<name>A3XH51_LEEBM</name>
<dbReference type="AlphaFoldDB" id="A3XH51"/>
<accession>A3XH51</accession>
<comment type="caution">
    <text evidence="1">The sequence shown here is derived from an EMBL/GenBank/DDBJ whole genome shotgun (WGS) entry which is preliminary data.</text>
</comment>
<evidence type="ECO:0000313" key="2">
    <source>
        <dbReference type="Proteomes" id="UP000001601"/>
    </source>
</evidence>
<protein>
    <submittedName>
        <fullName evidence="1">Lycopene cyclase</fullName>
    </submittedName>
</protein>
<keyword evidence="2" id="KW-1185">Reference proteome</keyword>
<dbReference type="EMBL" id="AANC01000001">
    <property type="protein sequence ID" value="EAQ51394.1"/>
    <property type="molecule type" value="Genomic_DNA"/>
</dbReference>
<gene>
    <name evidence="1" type="ORF">MED217_17665</name>
</gene>
<dbReference type="STRING" id="398720.MED217_17665"/>
<dbReference type="OrthoDB" id="24355at2"/>
<dbReference type="HOGENOM" id="CLU_042644_0_0_10"/>
<organism evidence="1 2">
    <name type="scientific">Leeuwenhoekiella blandensis (strain CECT 7118 / CCUG 51940 / KCTC 22103 / MED217)</name>
    <name type="common">Flavobacterium sp. (strain MED217)</name>
    <dbReference type="NCBI Taxonomy" id="398720"/>
    <lineage>
        <taxon>Bacteria</taxon>
        <taxon>Pseudomonadati</taxon>
        <taxon>Bacteroidota</taxon>
        <taxon>Flavobacteriia</taxon>
        <taxon>Flavobacteriales</taxon>
        <taxon>Flavobacteriaceae</taxon>
        <taxon>Leeuwenhoekiella</taxon>
    </lineage>
</organism>
<proteinExistence type="predicted"/>
<sequence>MEFASNHFDYIMLGAGLSGLMLAYRMSQDAFFKDKSVLILDKSDKTKNDRTWCFWSENTREWDSIISKKWSNICFKSTGFDAEIPLTNYTYNKIEGLDFYQFLFEKLQSSKNIVFKTETYISHIETPTSVVVQTQAARYTAAKMFTSILPVERLTDQNRYPVLQQHFIGWEVCTQESIFEPEVATFMDFSIPQKGNTRFIYVLPTAKNKALVEYTLFSENLLPKTEYEAAIEDYMDALGASEYQITATEQGSIPMTAYPFEQHNTQNVLHIGTAGGWTRGSTGYTFTYTLKRTEQLIDFLKTETDFSQFKIADRYRWYDSIFLDVLYRRNEMGADLFTRMFQKNDVASIFRFLDGESSLKDDLNIILSMPKKEFIKSFLGFTKH</sequence>
<dbReference type="RefSeq" id="WP_009781871.1">
    <property type="nucleotide sequence ID" value="NZ_CH672395.1"/>
</dbReference>